<dbReference type="EMBL" id="CM011695">
    <property type="protein sequence ID" value="TMS03607.1"/>
    <property type="molecule type" value="Genomic_DNA"/>
</dbReference>
<sequence length="490" mass="56992">MAAKNVHSRTLSLQAKLEAEKRNSAATMLKVNEGWRSILRQTQDTELRQHIMMLKQQFERETDGLDNTIENLECGLLQKERQSAQVRRAHLQNVESLCALHDKRLNLVQEPWENCMEHISSKLNSQRELLLADSQQQEDNLEATMSLMEDKHKAVMEDMHKLYSQSTKLYEYAYEERKEADTEKKEESKQKPKWEPENDEWFRRMMEKDTFDIQEVNKDIKKMMMDPLMSRRKQTLTKLLIQEDVRAQQQQEKLRLHNQLAQASKRWKETAHQPHHAEQQRHQETANSYCKGEPSHTWFAHCSHLCSPFFSLYFHCVAMQGERILLLGKVCQTLETKLEKASAISFPTMEHREEKTEPETEEPAKKVSEVPELHQLTQRLNHVVLQRDALKKHKVELKQENKQLKLQLHKHLDDMTLSNNTFSAPDAPLTVHQALITRAPKTNTPNTNTPNTSGPNTRPPTANTPKTNTPNTSGPNTRPPKTNTPTTTKM</sequence>
<organism evidence="1 2">
    <name type="scientific">Larimichthys crocea</name>
    <name type="common">Large yellow croaker</name>
    <name type="synonym">Pseudosciaena crocea</name>
    <dbReference type="NCBI Taxonomy" id="215358"/>
    <lineage>
        <taxon>Eukaryota</taxon>
        <taxon>Metazoa</taxon>
        <taxon>Chordata</taxon>
        <taxon>Craniata</taxon>
        <taxon>Vertebrata</taxon>
        <taxon>Euteleostomi</taxon>
        <taxon>Actinopterygii</taxon>
        <taxon>Neopterygii</taxon>
        <taxon>Teleostei</taxon>
        <taxon>Neoteleostei</taxon>
        <taxon>Acanthomorphata</taxon>
        <taxon>Eupercaria</taxon>
        <taxon>Sciaenidae</taxon>
        <taxon>Larimichthys</taxon>
    </lineage>
</organism>
<accession>A0ACD3Q8L3</accession>
<name>A0ACD3Q8L3_LARCR</name>
<evidence type="ECO:0000313" key="1">
    <source>
        <dbReference type="EMBL" id="TMS03607.1"/>
    </source>
</evidence>
<dbReference type="Proteomes" id="UP000793456">
    <property type="component" value="Chromosome XXII"/>
</dbReference>
<gene>
    <name evidence="1" type="ORF">E3U43_000496</name>
</gene>
<reference evidence="1" key="1">
    <citation type="submission" date="2018-11" db="EMBL/GenBank/DDBJ databases">
        <title>The sequence and de novo assembly of Larimichthys crocea genome using PacBio and Hi-C technologies.</title>
        <authorList>
            <person name="Xu P."/>
            <person name="Chen B."/>
            <person name="Zhou Z."/>
            <person name="Ke Q."/>
            <person name="Wu Y."/>
            <person name="Bai H."/>
            <person name="Pu F."/>
        </authorList>
    </citation>
    <scope>NUCLEOTIDE SEQUENCE</scope>
    <source>
        <tissue evidence="1">Muscle</tissue>
    </source>
</reference>
<evidence type="ECO:0000313" key="2">
    <source>
        <dbReference type="Proteomes" id="UP000793456"/>
    </source>
</evidence>
<protein>
    <submittedName>
        <fullName evidence="1">Uncharacterized protein</fullName>
    </submittedName>
</protein>
<proteinExistence type="predicted"/>
<keyword evidence="2" id="KW-1185">Reference proteome</keyword>
<comment type="caution">
    <text evidence="1">The sequence shown here is derived from an EMBL/GenBank/DDBJ whole genome shotgun (WGS) entry which is preliminary data.</text>
</comment>